<evidence type="ECO:0000259" key="1">
    <source>
        <dbReference type="PROSITE" id="PS50249"/>
    </source>
</evidence>
<accession>A0A564ZE42</accession>
<organism evidence="2 3">
    <name type="scientific">Hymenolepis diminuta</name>
    <name type="common">Rat tapeworm</name>
    <dbReference type="NCBI Taxonomy" id="6216"/>
    <lineage>
        <taxon>Eukaryota</taxon>
        <taxon>Metazoa</taxon>
        <taxon>Spiralia</taxon>
        <taxon>Lophotrochozoa</taxon>
        <taxon>Platyhelminthes</taxon>
        <taxon>Cestoda</taxon>
        <taxon>Eucestoda</taxon>
        <taxon>Cyclophyllidea</taxon>
        <taxon>Hymenolepididae</taxon>
        <taxon>Hymenolepis</taxon>
    </lineage>
</organism>
<dbReference type="EMBL" id="CABIJS010000719">
    <property type="protein sequence ID" value="VUZ57730.1"/>
    <property type="molecule type" value="Genomic_DNA"/>
</dbReference>
<proteinExistence type="predicted"/>
<dbReference type="InterPro" id="IPR037518">
    <property type="entry name" value="MPN"/>
</dbReference>
<protein>
    <recommendedName>
        <fullName evidence="1">MPN domain-containing protein</fullName>
    </recommendedName>
</protein>
<dbReference type="Pfam" id="PF01398">
    <property type="entry name" value="JAB"/>
    <property type="match status" value="1"/>
</dbReference>
<dbReference type="PROSITE" id="PS50249">
    <property type="entry name" value="MPN"/>
    <property type="match status" value="1"/>
</dbReference>
<reference evidence="2 3" key="1">
    <citation type="submission" date="2019-07" db="EMBL/GenBank/DDBJ databases">
        <authorList>
            <person name="Jastrzebski P J."/>
            <person name="Paukszto L."/>
            <person name="Jastrzebski P J."/>
        </authorList>
    </citation>
    <scope>NUCLEOTIDE SEQUENCE [LARGE SCALE GENOMIC DNA]</scope>
    <source>
        <strain evidence="2 3">WMS-il1</strain>
    </source>
</reference>
<keyword evidence="3" id="KW-1185">Reference proteome</keyword>
<feature type="domain" description="MPN" evidence="1">
    <location>
        <begin position="5"/>
        <end position="135"/>
    </location>
</feature>
<evidence type="ECO:0000313" key="2">
    <source>
        <dbReference type="EMBL" id="VUZ57730.1"/>
    </source>
</evidence>
<dbReference type="InterPro" id="IPR000555">
    <property type="entry name" value="JAMM/MPN+_dom"/>
</dbReference>
<name>A0A564ZE42_HYMDI</name>
<dbReference type="Proteomes" id="UP000321570">
    <property type="component" value="Unassembled WGS sequence"/>
</dbReference>
<dbReference type="GO" id="GO:0008237">
    <property type="term" value="F:metallopeptidase activity"/>
    <property type="evidence" value="ECO:0007669"/>
    <property type="project" value="InterPro"/>
</dbReference>
<gene>
    <name evidence="2" type="ORF">WMSIL1_LOCUS14912</name>
</gene>
<dbReference type="SUPFAM" id="SSF102712">
    <property type="entry name" value="JAB1/MPN domain"/>
    <property type="match status" value="1"/>
</dbReference>
<dbReference type="SMART" id="SM00232">
    <property type="entry name" value="JAB_MPN"/>
    <property type="match status" value="1"/>
</dbReference>
<sequence>MSSLVKLSPSAFHSISLHYSIDIAKEIRGILLGSITNDDVFVISSIPLCSDMNSSEISVEAKCKELSRIIGIPLKVVGWYHSHNELGLQLTEEDIEFHVGFQAKFPNSIAFLALFGKNTADSKTKTTSFTAFRCGLNDQPVQLQCVVRPLLPNALAEKFYTVSSISFDEVLQIVREKLSSLKPGEVRELDFGFLQPYLNSVELMIKSAKYLGPKSGTEY</sequence>
<dbReference type="Gene3D" id="3.40.140.10">
    <property type="entry name" value="Cytidine Deaminase, domain 2"/>
    <property type="match status" value="1"/>
</dbReference>
<evidence type="ECO:0000313" key="3">
    <source>
        <dbReference type="Proteomes" id="UP000321570"/>
    </source>
</evidence>
<dbReference type="AlphaFoldDB" id="A0A564ZE42"/>